<dbReference type="Pfam" id="PF02581">
    <property type="entry name" value="TMP-TENI"/>
    <property type="match status" value="1"/>
</dbReference>
<dbReference type="AlphaFoldDB" id="A0A381D2V5"/>
<evidence type="ECO:0000313" key="4">
    <source>
        <dbReference type="EMBL" id="VEG61974.1"/>
    </source>
</evidence>
<sequence>MWDKKIIAISDRKCVEIDFLKQIEKLAKAKVDAIVLREKDLSEFEYYDLAKEVLSICAKQKVTCFLHFFDRECLKLGHRYFHAPLSLLRKEPKLIKYFHILGTSVHSKEELLEAMSYKVNYAFVGHIFESSCKVGLEPKGLDFLKSLLEFSQIPLYAIGGINAQNIENFKDINIAGVCMREILMKEKDLKTYIQVCKERLSHE</sequence>
<evidence type="ECO:0000259" key="3">
    <source>
        <dbReference type="Pfam" id="PF02581"/>
    </source>
</evidence>
<proteinExistence type="predicted"/>
<gene>
    <name evidence="4" type="primary">tenI</name>
    <name evidence="4" type="ORF">NCTC11951_01104</name>
</gene>
<dbReference type="SUPFAM" id="SSF51391">
    <property type="entry name" value="Thiamin phosphate synthase"/>
    <property type="match status" value="1"/>
</dbReference>
<organism evidence="4 5">
    <name type="scientific">Campylobacter jejuni subsp. doylei</name>
    <dbReference type="NCBI Taxonomy" id="32021"/>
    <lineage>
        <taxon>Bacteria</taxon>
        <taxon>Pseudomonadati</taxon>
        <taxon>Campylobacterota</taxon>
        <taxon>Epsilonproteobacteria</taxon>
        <taxon>Campylobacterales</taxon>
        <taxon>Campylobacteraceae</taxon>
        <taxon>Campylobacter</taxon>
    </lineage>
</organism>
<name>A0A381D2V5_CAMJU</name>
<dbReference type="InterPro" id="IPR022998">
    <property type="entry name" value="ThiamineP_synth_TenI"/>
</dbReference>
<accession>A0A381D2V5</accession>
<dbReference type="PANTHER" id="PTHR20857">
    <property type="entry name" value="THIAMINE-PHOSPHATE PYROPHOSPHORYLASE"/>
    <property type="match status" value="1"/>
</dbReference>
<dbReference type="InterPro" id="IPR036206">
    <property type="entry name" value="ThiamineP_synth_sf"/>
</dbReference>
<dbReference type="CDD" id="cd00564">
    <property type="entry name" value="TMP_TenI"/>
    <property type="match status" value="1"/>
</dbReference>
<evidence type="ECO:0000256" key="1">
    <source>
        <dbReference type="ARBA" id="ARBA00004948"/>
    </source>
</evidence>
<reference evidence="4 5" key="1">
    <citation type="submission" date="2018-12" db="EMBL/GenBank/DDBJ databases">
        <authorList>
            <consortium name="Pathogen Informatics"/>
        </authorList>
    </citation>
    <scope>NUCLEOTIDE SEQUENCE [LARGE SCALE GENOMIC DNA]</scope>
    <source>
        <strain evidence="4 5">NCTC11951</strain>
    </source>
</reference>
<dbReference type="GO" id="GO:0009228">
    <property type="term" value="P:thiamine biosynthetic process"/>
    <property type="evidence" value="ECO:0007669"/>
    <property type="project" value="UniProtKB-KW"/>
</dbReference>
<comment type="pathway">
    <text evidence="1">Cofactor biosynthesis; thiamine diphosphate biosynthesis.</text>
</comment>
<dbReference type="InterPro" id="IPR013785">
    <property type="entry name" value="Aldolase_TIM"/>
</dbReference>
<evidence type="ECO:0000313" key="5">
    <source>
        <dbReference type="Proteomes" id="UP000275504"/>
    </source>
</evidence>
<dbReference type="GO" id="GO:0005737">
    <property type="term" value="C:cytoplasm"/>
    <property type="evidence" value="ECO:0007669"/>
    <property type="project" value="TreeGrafter"/>
</dbReference>
<dbReference type="GO" id="GO:0004789">
    <property type="term" value="F:thiamine-phosphate diphosphorylase activity"/>
    <property type="evidence" value="ECO:0007669"/>
    <property type="project" value="TreeGrafter"/>
</dbReference>
<feature type="domain" description="Thiamine phosphate synthase/TenI" evidence="3">
    <location>
        <begin position="8"/>
        <end position="180"/>
    </location>
</feature>
<dbReference type="EMBL" id="LR134359">
    <property type="protein sequence ID" value="VEG61974.1"/>
    <property type="molecule type" value="Genomic_DNA"/>
</dbReference>
<keyword evidence="2" id="KW-0784">Thiamine biosynthesis</keyword>
<dbReference type="Gene3D" id="3.20.20.70">
    <property type="entry name" value="Aldolase class I"/>
    <property type="match status" value="1"/>
</dbReference>
<evidence type="ECO:0000256" key="2">
    <source>
        <dbReference type="ARBA" id="ARBA00022977"/>
    </source>
</evidence>
<protein>
    <submittedName>
        <fullName evidence="4">Putative thiamine-phosphate pyrophosphorylase</fullName>
    </submittedName>
</protein>
<dbReference type="PANTHER" id="PTHR20857:SF15">
    <property type="entry name" value="THIAMINE-PHOSPHATE SYNTHASE"/>
    <property type="match status" value="1"/>
</dbReference>
<dbReference type="Proteomes" id="UP000275504">
    <property type="component" value="Chromosome"/>
</dbReference>